<dbReference type="AlphaFoldDB" id="A0A2T5M5W0"/>
<dbReference type="VEuPathDB" id="FungiDB:P175DRAFT_0527377"/>
<evidence type="ECO:0000313" key="2">
    <source>
        <dbReference type="Proteomes" id="UP000244073"/>
    </source>
</evidence>
<evidence type="ECO:0000313" key="1">
    <source>
        <dbReference type="EMBL" id="PTU23923.1"/>
    </source>
</evidence>
<reference evidence="1 2" key="1">
    <citation type="journal article" date="2018" name="Proc. Natl. Acad. Sci. U.S.A.">
        <title>Linking secondary metabolites to gene clusters through genome sequencing of six diverse Aspergillus species.</title>
        <authorList>
            <person name="Kaerboelling I."/>
            <person name="Vesth T.C."/>
            <person name="Frisvad J.C."/>
            <person name="Nybo J.L."/>
            <person name="Theobald S."/>
            <person name="Kuo A."/>
            <person name="Bowyer P."/>
            <person name="Matsuda Y."/>
            <person name="Mondo S."/>
            <person name="Lyhne E.K."/>
            <person name="Kogle M.E."/>
            <person name="Clum A."/>
            <person name="Lipzen A."/>
            <person name="Salamov A."/>
            <person name="Ngan C.Y."/>
            <person name="Daum C."/>
            <person name="Chiniquy J."/>
            <person name="Barry K."/>
            <person name="LaButti K."/>
            <person name="Haridas S."/>
            <person name="Simmons B.A."/>
            <person name="Magnuson J.K."/>
            <person name="Mortensen U.H."/>
            <person name="Larsen T.O."/>
            <person name="Grigoriev I.V."/>
            <person name="Baker S.E."/>
            <person name="Andersen M.R."/>
        </authorList>
    </citation>
    <scope>NUCLEOTIDE SEQUENCE [LARGE SCALE GENOMIC DNA]</scope>
    <source>
        <strain evidence="1 2">IBT 24754</strain>
    </source>
</reference>
<dbReference type="GeneID" id="63816398"/>
<dbReference type="Proteomes" id="UP000244073">
    <property type="component" value="Unassembled WGS sequence"/>
</dbReference>
<organism evidence="1 2">
    <name type="scientific">Aspergillus ochraceoroseus IBT 24754</name>
    <dbReference type="NCBI Taxonomy" id="1392256"/>
    <lineage>
        <taxon>Eukaryota</taxon>
        <taxon>Fungi</taxon>
        <taxon>Dikarya</taxon>
        <taxon>Ascomycota</taxon>
        <taxon>Pezizomycotina</taxon>
        <taxon>Eurotiomycetes</taxon>
        <taxon>Eurotiomycetidae</taxon>
        <taxon>Eurotiales</taxon>
        <taxon>Aspergillaceae</taxon>
        <taxon>Aspergillus</taxon>
        <taxon>Aspergillus subgen. Nidulantes</taxon>
    </lineage>
</organism>
<dbReference type="EMBL" id="MSFN02000001">
    <property type="protein sequence ID" value="PTU23923.1"/>
    <property type="molecule type" value="Genomic_DNA"/>
</dbReference>
<accession>A0A2T5M5W0</accession>
<protein>
    <submittedName>
        <fullName evidence="1">Uncharacterized protein</fullName>
    </submittedName>
</protein>
<sequence length="204" mass="22974">MLLKCEACDNGDKSAFIPNELIILQLLGPSIKYYVFNYRLPFLGSLEECAVDISPSATSWHRRSFAARSNSSRRAVVEPLDLCPRTRLPPPLLAPWERDVNFSFRDPLHLLVVDFVDRRGAKVAFPLATPLVHQTPLGISTASEPERDPGAGSDLLIWRDPSPEKRIKLCTRAETLLSNSDNPFLAPYDILEPFHLPCYLVDYL</sequence>
<name>A0A2T5M5W0_9EURO</name>
<proteinExistence type="predicted"/>
<comment type="caution">
    <text evidence="1">The sequence shown here is derived from an EMBL/GenBank/DDBJ whole genome shotgun (WGS) entry which is preliminary data.</text>
</comment>
<gene>
    <name evidence="1" type="ORF">P175DRAFT_0527377</name>
</gene>
<dbReference type="RefSeq" id="XP_040755315.1">
    <property type="nucleotide sequence ID" value="XM_040899516.1"/>
</dbReference>